<proteinExistence type="predicted"/>
<evidence type="ECO:0000256" key="1">
    <source>
        <dbReference type="SAM" id="MobiDB-lite"/>
    </source>
</evidence>
<dbReference type="SUPFAM" id="SSF52047">
    <property type="entry name" value="RNI-like"/>
    <property type="match status" value="1"/>
</dbReference>
<dbReference type="Pfam" id="PF00646">
    <property type="entry name" value="F-box"/>
    <property type="match status" value="1"/>
</dbReference>
<reference evidence="4" key="1">
    <citation type="journal article" date="2018" name="Proc. Natl. Acad. Sci. U.S.A.">
        <title>Phylogenomics and the evolution of hemipteroid insects.</title>
        <authorList>
            <person name="Johnson K.P."/>
            <person name="Dietrich C.H."/>
            <person name="Friedrich F."/>
            <person name="Beutel R.G."/>
            <person name="Wipfler B."/>
            <person name="Peters R.S."/>
            <person name="Allen J.M."/>
            <person name="Petersen M."/>
            <person name="Donath A."/>
            <person name="Walden K.K."/>
            <person name="Kozlov A.M."/>
            <person name="Podsiadlowski L."/>
            <person name="Mayer C."/>
            <person name="Meusemann K."/>
            <person name="Vasilikopoulos A."/>
            <person name="Waterhouse R.M."/>
            <person name="Cameron S.L."/>
            <person name="Weirauch C."/>
            <person name="Swanson D.R."/>
            <person name="Percy D.M."/>
            <person name="Hardy N.B."/>
            <person name="Terry I."/>
            <person name="Liu S."/>
            <person name="Zhou X."/>
            <person name="Misof B."/>
            <person name="Robertson H.M."/>
            <person name="Yoshizawa K."/>
        </authorList>
    </citation>
    <scope>NUCLEOTIDE SEQUENCE</scope>
    <source>
        <tissue evidence="4">Whole organism</tissue>
    </source>
</reference>
<dbReference type="PROSITE" id="PS50181">
    <property type="entry name" value="FBOX"/>
    <property type="match status" value="1"/>
</dbReference>
<dbReference type="KEGG" id="foc:113207255"/>
<dbReference type="InterPro" id="IPR036047">
    <property type="entry name" value="F-box-like_dom_sf"/>
</dbReference>
<dbReference type="Proteomes" id="UP000504606">
    <property type="component" value="Unplaced"/>
</dbReference>
<feature type="compositionally biased region" description="Acidic residues" evidence="1">
    <location>
        <begin position="21"/>
        <end position="39"/>
    </location>
</feature>
<evidence type="ECO:0000259" key="2">
    <source>
        <dbReference type="PROSITE" id="PS50181"/>
    </source>
</evidence>
<dbReference type="AlphaFoldDB" id="A0A9C6X5N0"/>
<protein>
    <submittedName>
        <fullName evidence="4">Uncharacterized protein LOC113207255</fullName>
    </submittedName>
</protein>
<feature type="compositionally biased region" description="Acidic residues" evidence="1">
    <location>
        <begin position="578"/>
        <end position="593"/>
    </location>
</feature>
<dbReference type="InterPro" id="IPR032675">
    <property type="entry name" value="LRR_dom_sf"/>
</dbReference>
<feature type="domain" description="F-box" evidence="2">
    <location>
        <begin position="114"/>
        <end position="160"/>
    </location>
</feature>
<feature type="compositionally biased region" description="Acidic residues" evidence="1">
    <location>
        <begin position="1"/>
        <end position="11"/>
    </location>
</feature>
<organism evidence="3 4">
    <name type="scientific">Frankliniella occidentalis</name>
    <name type="common">Western flower thrips</name>
    <name type="synonym">Euthrips occidentalis</name>
    <dbReference type="NCBI Taxonomy" id="133901"/>
    <lineage>
        <taxon>Eukaryota</taxon>
        <taxon>Metazoa</taxon>
        <taxon>Ecdysozoa</taxon>
        <taxon>Arthropoda</taxon>
        <taxon>Hexapoda</taxon>
        <taxon>Insecta</taxon>
        <taxon>Pterygota</taxon>
        <taxon>Neoptera</taxon>
        <taxon>Paraneoptera</taxon>
        <taxon>Thysanoptera</taxon>
        <taxon>Terebrantia</taxon>
        <taxon>Thripoidea</taxon>
        <taxon>Thripidae</taxon>
        <taxon>Frankliniella</taxon>
    </lineage>
</organism>
<dbReference type="SUPFAM" id="SSF81383">
    <property type="entry name" value="F-box domain"/>
    <property type="match status" value="1"/>
</dbReference>
<name>A0A9C6X5N0_FRAOC</name>
<feature type="region of interest" description="Disordered" evidence="1">
    <location>
        <begin position="574"/>
        <end position="593"/>
    </location>
</feature>
<feature type="region of interest" description="Disordered" evidence="1">
    <location>
        <begin position="1"/>
        <end position="80"/>
    </location>
</feature>
<feature type="compositionally biased region" description="Acidic residues" evidence="1">
    <location>
        <begin position="526"/>
        <end position="550"/>
    </location>
</feature>
<accession>A0A9C6X5N0</accession>
<feature type="compositionally biased region" description="Low complexity" evidence="1">
    <location>
        <begin position="40"/>
        <end position="60"/>
    </location>
</feature>
<dbReference type="RefSeq" id="XP_052129650.1">
    <property type="nucleotide sequence ID" value="XM_052273690.1"/>
</dbReference>
<feature type="region of interest" description="Disordered" evidence="1">
    <location>
        <begin position="526"/>
        <end position="552"/>
    </location>
</feature>
<dbReference type="OrthoDB" id="10569567at2759"/>
<dbReference type="GeneID" id="113207255"/>
<dbReference type="InterPro" id="IPR001810">
    <property type="entry name" value="F-box_dom"/>
</dbReference>
<dbReference type="Gene3D" id="3.80.10.10">
    <property type="entry name" value="Ribonuclease Inhibitor"/>
    <property type="match status" value="1"/>
</dbReference>
<sequence>MDAAEGSDSDWSDCTTPESSESPESEWTDDSSEGSDCDPDSCSSAADSDSDCSLSCAGSDGDSDEDDESSSGSESCRPYSGKKVQRLRDLIRSGKELAVSEDAPLDVPEDLRQDCPLLRLPGLVLRLVCRQLSGRDLVRLGLVSRGCRHVARHPAAWGHVRASCSPLLAVAPALRSLDVGYSWPPPFPLRLCTRRVREFTLDMEQEYTEDGEELDWAAVVRTLRHYKGHLQVVHLGCLKNVKFLHAIDGLHIKELYVGNCLVKVYPGSSKVVKTLSFWQETSSDVAIELLKACRSTLTTFKIDGFRQYKNEVACDGRVGRALRLCKKLMTASIPLWGKVSLLNDLPALRKLCIYDFGYNNHSDVKKVFASSPVAAQLDTLTLHMDYQDHRGLVKAVAAGCTALRTLRLMYKSTDSMGLSTQVNVARDLPAVLSPLKKLRHLTLSVARVPSPVFKALQCGILPDLEQLELKFCGVTAKGRGALRSLVAARPGLVSEYKVSRASLDEDGGWFSLGGRCKKAICAEGSDCDEDDPVDSDEEAEVEADDEEPIDFDGPIMNVMERLMKLAPDPFDAFMAMGDGEDTDDFEGTDDGDC</sequence>
<reference evidence="4" key="2">
    <citation type="submission" date="2025-08" db="UniProtKB">
        <authorList>
            <consortium name="RefSeq"/>
        </authorList>
    </citation>
    <scope>IDENTIFICATION</scope>
    <source>
        <tissue evidence="4">Whole organism</tissue>
    </source>
</reference>
<evidence type="ECO:0000313" key="3">
    <source>
        <dbReference type="Proteomes" id="UP000504606"/>
    </source>
</evidence>
<keyword evidence="3" id="KW-1185">Reference proteome</keyword>
<evidence type="ECO:0000313" key="4">
    <source>
        <dbReference type="RefSeq" id="XP_052129650.1"/>
    </source>
</evidence>
<gene>
    <name evidence="4" type="primary">LOC113207255</name>
</gene>